<sequence length="294" mass="31193">MRNVVLSPKMTTPAISSVFQTEKFHPSTRTADPRQQALAPFLSSTEMTNGSNSHPAVPKHPSPLRLPVPNPSTAHTALLNKPLPPVPIENQSPDSAQAGSALVTAVDTIAISEANNTEALTSIVTDGSREHKPHKHHKHHKHRHRHKTRDGTTVSSATADSGVSVSADSDRHRETGETLATSLQQSPRGMSVIPALIADRSTEPPPPPPRGSSSLTTCVLDEKRGSDGHLPIARPVGIEPASNVVGISSRPLSETLISLSDLPTVAFPDATNLRNASQSSLVERSKQPSVLGSR</sequence>
<dbReference type="Proteomes" id="UP000728185">
    <property type="component" value="Unassembled WGS sequence"/>
</dbReference>
<organism evidence="2 3">
    <name type="scientific">Fasciolopsis buskii</name>
    <dbReference type="NCBI Taxonomy" id="27845"/>
    <lineage>
        <taxon>Eukaryota</taxon>
        <taxon>Metazoa</taxon>
        <taxon>Spiralia</taxon>
        <taxon>Lophotrochozoa</taxon>
        <taxon>Platyhelminthes</taxon>
        <taxon>Trematoda</taxon>
        <taxon>Digenea</taxon>
        <taxon>Plagiorchiida</taxon>
        <taxon>Echinostomata</taxon>
        <taxon>Echinostomatoidea</taxon>
        <taxon>Fasciolidae</taxon>
        <taxon>Fasciolopsis</taxon>
    </lineage>
</organism>
<feature type="compositionally biased region" description="Low complexity" evidence="1">
    <location>
        <begin position="151"/>
        <end position="167"/>
    </location>
</feature>
<feature type="compositionally biased region" description="Polar residues" evidence="1">
    <location>
        <begin position="178"/>
        <end position="188"/>
    </location>
</feature>
<protein>
    <submittedName>
        <fullName evidence="2">Uncharacterized protein</fullName>
    </submittedName>
</protein>
<proteinExistence type="predicted"/>
<feature type="compositionally biased region" description="Pro residues" evidence="1">
    <location>
        <begin position="58"/>
        <end position="70"/>
    </location>
</feature>
<evidence type="ECO:0000313" key="2">
    <source>
        <dbReference type="EMBL" id="KAA0197109.1"/>
    </source>
</evidence>
<feature type="compositionally biased region" description="Polar residues" evidence="1">
    <location>
        <begin position="42"/>
        <end position="54"/>
    </location>
</feature>
<feature type="compositionally biased region" description="Basic residues" evidence="1">
    <location>
        <begin position="131"/>
        <end position="148"/>
    </location>
</feature>
<comment type="caution">
    <text evidence="2">The sequence shown here is derived from an EMBL/GenBank/DDBJ whole genome shotgun (WGS) entry which is preliminary data.</text>
</comment>
<dbReference type="AlphaFoldDB" id="A0A8E0S3N9"/>
<feature type="region of interest" description="Disordered" evidence="1">
    <location>
        <begin position="274"/>
        <end position="294"/>
    </location>
</feature>
<name>A0A8E0S3N9_9TREM</name>
<feature type="region of interest" description="Disordered" evidence="1">
    <location>
        <begin position="40"/>
        <end position="95"/>
    </location>
</feature>
<keyword evidence="3" id="KW-1185">Reference proteome</keyword>
<feature type="region of interest" description="Disordered" evidence="1">
    <location>
        <begin position="126"/>
        <end position="190"/>
    </location>
</feature>
<dbReference type="EMBL" id="LUCM01002590">
    <property type="protein sequence ID" value="KAA0197109.1"/>
    <property type="molecule type" value="Genomic_DNA"/>
</dbReference>
<evidence type="ECO:0000256" key="1">
    <source>
        <dbReference type="SAM" id="MobiDB-lite"/>
    </source>
</evidence>
<gene>
    <name evidence="2" type="ORF">FBUS_10868</name>
</gene>
<evidence type="ECO:0000313" key="3">
    <source>
        <dbReference type="Proteomes" id="UP000728185"/>
    </source>
</evidence>
<accession>A0A8E0S3N9</accession>
<reference evidence="2" key="1">
    <citation type="submission" date="2019-05" db="EMBL/GenBank/DDBJ databases">
        <title>Annotation for the trematode Fasciolopsis buski.</title>
        <authorList>
            <person name="Choi Y.-J."/>
        </authorList>
    </citation>
    <scope>NUCLEOTIDE SEQUENCE</scope>
    <source>
        <strain evidence="2">HT</strain>
        <tissue evidence="2">Whole worm</tissue>
    </source>
</reference>